<sequence length="202" mass="23529">MDDIMVLFDASTVVGKLRYSCKYPSCKNAYYHPINDPQYGNKKFHRFPRDPDTLQIWKSSCNIKAELNNQSSNEKSNEKDNPFSVVNVLESYDAVMRSTNLINTDDFNEHTYCKPKPQNSPKLSKPIIDHSDKYSFLVENRKGMLGKLGLKKNDLSPREEIRNTCSKLSKLKSLLKNERAHINSLRNLYNDVWFQFIQENIK</sequence>
<reference evidence="1 2" key="1">
    <citation type="journal article" date="2023" name="Insect Mol. Biol.">
        <title>Genome sequencing provides insights into the evolution of gene families encoding plant cell wall-degrading enzymes in longhorned beetles.</title>
        <authorList>
            <person name="Shin N.R."/>
            <person name="Okamura Y."/>
            <person name="Kirsch R."/>
            <person name="Pauchet Y."/>
        </authorList>
    </citation>
    <scope>NUCLEOTIDE SEQUENCE [LARGE SCALE GENOMIC DNA]</scope>
    <source>
        <strain evidence="1">EAD_L_NR</strain>
    </source>
</reference>
<evidence type="ECO:0000313" key="2">
    <source>
        <dbReference type="Proteomes" id="UP001159042"/>
    </source>
</evidence>
<dbReference type="Proteomes" id="UP001159042">
    <property type="component" value="Unassembled WGS sequence"/>
</dbReference>
<evidence type="ECO:0000313" key="1">
    <source>
        <dbReference type="EMBL" id="KAJ8913926.1"/>
    </source>
</evidence>
<protein>
    <recommendedName>
        <fullName evidence="3">THAP-type domain-containing protein</fullName>
    </recommendedName>
</protein>
<dbReference type="AlphaFoldDB" id="A0AAV8VJ42"/>
<evidence type="ECO:0008006" key="3">
    <source>
        <dbReference type="Google" id="ProtNLM"/>
    </source>
</evidence>
<dbReference type="EMBL" id="JANEYG010000085">
    <property type="protein sequence ID" value="KAJ8913926.1"/>
    <property type="molecule type" value="Genomic_DNA"/>
</dbReference>
<keyword evidence="2" id="KW-1185">Reference proteome</keyword>
<dbReference type="SUPFAM" id="SSF57716">
    <property type="entry name" value="Glucocorticoid receptor-like (DNA-binding domain)"/>
    <property type="match status" value="1"/>
</dbReference>
<proteinExistence type="predicted"/>
<accession>A0AAV8VJ42</accession>
<organism evidence="1 2">
    <name type="scientific">Exocentrus adspersus</name>
    <dbReference type="NCBI Taxonomy" id="1586481"/>
    <lineage>
        <taxon>Eukaryota</taxon>
        <taxon>Metazoa</taxon>
        <taxon>Ecdysozoa</taxon>
        <taxon>Arthropoda</taxon>
        <taxon>Hexapoda</taxon>
        <taxon>Insecta</taxon>
        <taxon>Pterygota</taxon>
        <taxon>Neoptera</taxon>
        <taxon>Endopterygota</taxon>
        <taxon>Coleoptera</taxon>
        <taxon>Polyphaga</taxon>
        <taxon>Cucujiformia</taxon>
        <taxon>Chrysomeloidea</taxon>
        <taxon>Cerambycidae</taxon>
        <taxon>Lamiinae</taxon>
        <taxon>Acanthocinini</taxon>
        <taxon>Exocentrus</taxon>
    </lineage>
</organism>
<name>A0AAV8VJ42_9CUCU</name>
<comment type="caution">
    <text evidence="1">The sequence shown here is derived from an EMBL/GenBank/DDBJ whole genome shotgun (WGS) entry which is preliminary data.</text>
</comment>
<gene>
    <name evidence="1" type="ORF">NQ315_005724</name>
</gene>